<dbReference type="GO" id="GO:0000155">
    <property type="term" value="F:phosphorelay sensor kinase activity"/>
    <property type="evidence" value="ECO:0007669"/>
    <property type="project" value="InterPro"/>
</dbReference>
<keyword evidence="7" id="KW-1133">Transmembrane helix</keyword>
<dbReference type="SUPFAM" id="SSF55874">
    <property type="entry name" value="ATPase domain of HSP90 chaperone/DNA topoisomerase II/histidine kinase"/>
    <property type="match status" value="1"/>
</dbReference>
<evidence type="ECO:0000259" key="8">
    <source>
        <dbReference type="PROSITE" id="PS50109"/>
    </source>
</evidence>
<feature type="coiled-coil region" evidence="6">
    <location>
        <begin position="336"/>
        <end position="363"/>
    </location>
</feature>
<evidence type="ECO:0000256" key="4">
    <source>
        <dbReference type="ARBA" id="ARBA00022679"/>
    </source>
</evidence>
<dbReference type="CDD" id="cd00082">
    <property type="entry name" value="HisKA"/>
    <property type="match status" value="1"/>
</dbReference>
<dbReference type="EC" id="2.7.13.3" evidence="2"/>
<evidence type="ECO:0000256" key="2">
    <source>
        <dbReference type="ARBA" id="ARBA00012438"/>
    </source>
</evidence>
<dbReference type="CDD" id="cd00130">
    <property type="entry name" value="PAS"/>
    <property type="match status" value="1"/>
</dbReference>
<sequence>MPTPSSRYLRTAFVVGLFVILCIGGFTYKHISELSQTSKVVKDNYSLRSELELIISNLKDAEIGHRGFLLTHDSLFLNPYKESLQKITNNLSKLDTLIVPKGEQVEKLKELKGDIAQRFKNFDKSFSLANDDDTLLTQDLLFLLHEGEIRMDRIRADINEMLDLEQRLLTHNQEINEEKIGLTPLLFYGLLIVTLVILLLAYVKMTTDLKALKESNTELEIFEKLTKQSEVVSNTSTWVWYIEENVFEFSDNLYRLVGEEPQSFEPTLENFYKYVHEEDINNLGQQVNMMMREEELPFTTYRVVHKDGTIRYLKAYSKLMDDTEGDKKMFGVTIDITSEVENYRIIEQRNQELERTNKELSAFNYVASHDLQEPLRKIQTFMSRLETKEKDHISESGQLYIQRMKSASARMRMLIEDLLQYSRTNTSEKEYVKTNINMLLEHAKTELLDSIEEKQAKIICDGLPTMEVISFQIQQLFINLISNSLKYSKEGVPPIIEITHEEVRSRDVDEINKSLYKFHHKITFKDNGIGFEQIYAEKIFLLFNRLHGKSEYSGTGIGLAICKKIVENHKGIIIADGKPNVGATFTIYLPFLK</sequence>
<dbReference type="Gene3D" id="1.10.287.130">
    <property type="match status" value="1"/>
</dbReference>
<evidence type="ECO:0000313" key="10">
    <source>
        <dbReference type="Proteomes" id="UP000256980"/>
    </source>
</evidence>
<dbReference type="InterPro" id="IPR013655">
    <property type="entry name" value="PAS_fold_3"/>
</dbReference>
<dbReference type="SMART" id="SM00387">
    <property type="entry name" value="HATPase_c"/>
    <property type="match status" value="1"/>
</dbReference>
<dbReference type="InterPro" id="IPR036890">
    <property type="entry name" value="HATPase_C_sf"/>
</dbReference>
<gene>
    <name evidence="9" type="ORF">DFQ10_1011026</name>
</gene>
<keyword evidence="7" id="KW-0472">Membrane</keyword>
<dbReference type="Proteomes" id="UP000256980">
    <property type="component" value="Unassembled WGS sequence"/>
</dbReference>
<keyword evidence="6" id="KW-0175">Coiled coil</keyword>
<keyword evidence="5" id="KW-0418">Kinase</keyword>
<dbReference type="Pfam" id="PF02518">
    <property type="entry name" value="HATPase_c"/>
    <property type="match status" value="1"/>
</dbReference>
<feature type="domain" description="Histidine kinase" evidence="8">
    <location>
        <begin position="366"/>
        <end position="593"/>
    </location>
</feature>
<evidence type="ECO:0000256" key="6">
    <source>
        <dbReference type="SAM" id="Coils"/>
    </source>
</evidence>
<dbReference type="InterPro" id="IPR003594">
    <property type="entry name" value="HATPase_dom"/>
</dbReference>
<dbReference type="PRINTS" id="PR00344">
    <property type="entry name" value="BCTRLSENSOR"/>
</dbReference>
<dbReference type="SUPFAM" id="SSF47384">
    <property type="entry name" value="Homodimeric domain of signal transducing histidine kinase"/>
    <property type="match status" value="1"/>
</dbReference>
<dbReference type="SUPFAM" id="SSF55785">
    <property type="entry name" value="PYP-like sensor domain (PAS domain)"/>
    <property type="match status" value="1"/>
</dbReference>
<keyword evidence="3" id="KW-0597">Phosphoprotein</keyword>
<dbReference type="Pfam" id="PF08447">
    <property type="entry name" value="PAS_3"/>
    <property type="match status" value="1"/>
</dbReference>
<organism evidence="9 10">
    <name type="scientific">Winogradskyella eximia</name>
    <dbReference type="NCBI Taxonomy" id="262006"/>
    <lineage>
        <taxon>Bacteria</taxon>
        <taxon>Pseudomonadati</taxon>
        <taxon>Bacteroidota</taxon>
        <taxon>Flavobacteriia</taxon>
        <taxon>Flavobacteriales</taxon>
        <taxon>Flavobacteriaceae</taxon>
        <taxon>Winogradskyella</taxon>
    </lineage>
</organism>
<name>A0A3D9HCN0_9FLAO</name>
<dbReference type="PANTHER" id="PTHR43304:SF1">
    <property type="entry name" value="PAC DOMAIN-CONTAINING PROTEIN"/>
    <property type="match status" value="1"/>
</dbReference>
<dbReference type="SMART" id="SM00388">
    <property type="entry name" value="HisKA"/>
    <property type="match status" value="1"/>
</dbReference>
<reference evidence="9 10" key="1">
    <citation type="submission" date="2018-07" db="EMBL/GenBank/DDBJ databases">
        <title>Genomic Encyclopedia of Type Strains, Phase III (KMG-III): the genomes of soil and plant-associated and newly described type strains.</title>
        <authorList>
            <person name="Whitman W."/>
        </authorList>
    </citation>
    <scope>NUCLEOTIDE SEQUENCE [LARGE SCALE GENOMIC DNA]</scope>
    <source>
        <strain evidence="9 10">CECT 7946</strain>
    </source>
</reference>
<protein>
    <recommendedName>
        <fullName evidence="2">histidine kinase</fullName>
        <ecNumber evidence="2">2.7.13.3</ecNumber>
    </recommendedName>
</protein>
<dbReference type="Pfam" id="PF05227">
    <property type="entry name" value="CHASE3"/>
    <property type="match status" value="1"/>
</dbReference>
<keyword evidence="10" id="KW-1185">Reference proteome</keyword>
<keyword evidence="4" id="KW-0808">Transferase</keyword>
<dbReference type="InterPro" id="IPR004358">
    <property type="entry name" value="Sig_transdc_His_kin-like_C"/>
</dbReference>
<evidence type="ECO:0000256" key="1">
    <source>
        <dbReference type="ARBA" id="ARBA00000085"/>
    </source>
</evidence>
<proteinExistence type="predicted"/>
<accession>A0A3D9HCN0</accession>
<dbReference type="Gene3D" id="3.30.565.10">
    <property type="entry name" value="Histidine kinase-like ATPase, C-terminal domain"/>
    <property type="match status" value="1"/>
</dbReference>
<dbReference type="Pfam" id="PF00512">
    <property type="entry name" value="HisKA"/>
    <property type="match status" value="1"/>
</dbReference>
<feature type="transmembrane region" description="Helical" evidence="7">
    <location>
        <begin position="185"/>
        <end position="203"/>
    </location>
</feature>
<dbReference type="InterPro" id="IPR052162">
    <property type="entry name" value="Sensor_kinase/Photoreceptor"/>
</dbReference>
<comment type="caution">
    <text evidence="9">The sequence shown here is derived from an EMBL/GenBank/DDBJ whole genome shotgun (WGS) entry which is preliminary data.</text>
</comment>
<dbReference type="EMBL" id="QRDV01000001">
    <property type="protein sequence ID" value="RED47242.1"/>
    <property type="molecule type" value="Genomic_DNA"/>
</dbReference>
<evidence type="ECO:0000313" key="9">
    <source>
        <dbReference type="EMBL" id="RED47242.1"/>
    </source>
</evidence>
<dbReference type="InterPro" id="IPR003661">
    <property type="entry name" value="HisK_dim/P_dom"/>
</dbReference>
<keyword evidence="7" id="KW-0812">Transmembrane</keyword>
<feature type="transmembrane region" description="Helical" evidence="7">
    <location>
        <begin position="12"/>
        <end position="31"/>
    </location>
</feature>
<dbReference type="PROSITE" id="PS50109">
    <property type="entry name" value="HIS_KIN"/>
    <property type="match status" value="1"/>
</dbReference>
<dbReference type="CDD" id="cd19410">
    <property type="entry name" value="HK9-like_sensor"/>
    <property type="match status" value="1"/>
</dbReference>
<dbReference type="InterPro" id="IPR035965">
    <property type="entry name" value="PAS-like_dom_sf"/>
</dbReference>
<evidence type="ECO:0000256" key="7">
    <source>
        <dbReference type="SAM" id="Phobius"/>
    </source>
</evidence>
<dbReference type="InterPro" id="IPR005467">
    <property type="entry name" value="His_kinase_dom"/>
</dbReference>
<dbReference type="AlphaFoldDB" id="A0A3D9HCN0"/>
<dbReference type="PANTHER" id="PTHR43304">
    <property type="entry name" value="PHYTOCHROME-LIKE PROTEIN CPH1"/>
    <property type="match status" value="1"/>
</dbReference>
<dbReference type="InterPro" id="IPR000014">
    <property type="entry name" value="PAS"/>
</dbReference>
<dbReference type="InterPro" id="IPR036097">
    <property type="entry name" value="HisK_dim/P_sf"/>
</dbReference>
<evidence type="ECO:0000256" key="3">
    <source>
        <dbReference type="ARBA" id="ARBA00022553"/>
    </source>
</evidence>
<dbReference type="Gene3D" id="3.30.450.20">
    <property type="entry name" value="PAS domain"/>
    <property type="match status" value="1"/>
</dbReference>
<evidence type="ECO:0000256" key="5">
    <source>
        <dbReference type="ARBA" id="ARBA00022777"/>
    </source>
</evidence>
<dbReference type="Gene3D" id="2.10.70.100">
    <property type="match status" value="1"/>
</dbReference>
<dbReference type="OrthoDB" id="9124519at2"/>
<dbReference type="RefSeq" id="WP_115816264.1">
    <property type="nucleotide sequence ID" value="NZ_QRDV01000001.1"/>
</dbReference>
<dbReference type="InterPro" id="IPR007891">
    <property type="entry name" value="CHASE3"/>
</dbReference>
<comment type="catalytic activity">
    <reaction evidence="1">
        <text>ATP + protein L-histidine = ADP + protein N-phospho-L-histidine.</text>
        <dbReference type="EC" id="2.7.13.3"/>
    </reaction>
</comment>